<dbReference type="Pfam" id="PF09527">
    <property type="entry name" value="ATPase_gene1"/>
    <property type="match status" value="1"/>
</dbReference>
<dbReference type="PIRSF" id="PIRSF032126">
    <property type="entry name" value="F0F1_ATP_synthase_subunit_I"/>
    <property type="match status" value="1"/>
</dbReference>
<feature type="transmembrane region" description="Helical" evidence="1">
    <location>
        <begin position="77"/>
        <end position="95"/>
    </location>
</feature>
<proteinExistence type="predicted"/>
<keyword evidence="1" id="KW-0812">Transmembrane</keyword>
<accession>A0A484H5G9</accession>
<feature type="transmembrane region" description="Helical" evidence="1">
    <location>
        <begin position="46"/>
        <end position="65"/>
    </location>
</feature>
<evidence type="ECO:0000313" key="2">
    <source>
        <dbReference type="EMBL" id="VBB69199.1"/>
    </source>
</evidence>
<gene>
    <name evidence="2" type="ORF">RIEGSTA812A_PEG_672</name>
</gene>
<dbReference type="AlphaFoldDB" id="A0A484H5G9"/>
<dbReference type="EMBL" id="LR026963">
    <property type="protein sequence ID" value="VBB69199.1"/>
    <property type="molecule type" value="Genomic_DNA"/>
</dbReference>
<reference evidence="2" key="1">
    <citation type="submission" date="2018-10" db="EMBL/GenBank/DDBJ databases">
        <authorList>
            <person name="Gruber-Vodicka H."/>
            <person name="Jaeckle O."/>
        </authorList>
    </citation>
    <scope>NUCLEOTIDE SEQUENCE</scope>
</reference>
<dbReference type="InterPro" id="IPR016989">
    <property type="entry name" value="Atp1_alphaprobac"/>
</dbReference>
<organism evidence="2">
    <name type="scientific">invertebrate metagenome</name>
    <dbReference type="NCBI Taxonomy" id="1711999"/>
    <lineage>
        <taxon>unclassified sequences</taxon>
        <taxon>metagenomes</taxon>
        <taxon>organismal metagenomes</taxon>
    </lineage>
</organism>
<sequence length="119" mass="12590">MSGRAEKGATAPQELADFAARLQTAQRAALGAAREKGKESATKLGLAWRVSLELVAAVAVGGGLGLSLDSSLGTRPWFMVLFLLLGSAAGVLNVYRISQGLDGSVGFGRAKCRWEKRRW</sequence>
<protein>
    <submittedName>
        <fullName evidence="2">ATP synthase protein I</fullName>
    </submittedName>
</protein>
<keyword evidence="1" id="KW-0472">Membrane</keyword>
<keyword evidence="1" id="KW-1133">Transmembrane helix</keyword>
<dbReference type="InterPro" id="IPR032820">
    <property type="entry name" value="ATPase_put"/>
</dbReference>
<name>A0A484H5G9_9ZZZZ</name>
<evidence type="ECO:0000256" key="1">
    <source>
        <dbReference type="SAM" id="Phobius"/>
    </source>
</evidence>